<dbReference type="InterPro" id="IPR015590">
    <property type="entry name" value="Aldehyde_DH_dom"/>
</dbReference>
<feature type="domain" description="Aldehyde dehydrogenase" evidence="1">
    <location>
        <begin position="39"/>
        <end position="144"/>
    </location>
</feature>
<name>A0ABY9C233_VITVI</name>
<dbReference type="InterPro" id="IPR016163">
    <property type="entry name" value="Ald_DH_C"/>
</dbReference>
<reference evidence="2 3" key="1">
    <citation type="journal article" date="2023" name="Hortic Res">
        <title>The complete reference genome for grapevine (Vitis vinifera L.) genetics and breeding.</title>
        <authorList>
            <person name="Shi X."/>
            <person name="Cao S."/>
            <person name="Wang X."/>
            <person name="Huang S."/>
            <person name="Wang Y."/>
            <person name="Liu Z."/>
            <person name="Liu W."/>
            <person name="Leng X."/>
            <person name="Peng Y."/>
            <person name="Wang N."/>
            <person name="Wang Y."/>
            <person name="Ma Z."/>
            <person name="Xu X."/>
            <person name="Zhang F."/>
            <person name="Xue H."/>
            <person name="Zhong H."/>
            <person name="Wang Y."/>
            <person name="Zhang K."/>
            <person name="Velt A."/>
            <person name="Avia K."/>
            <person name="Holtgrawe D."/>
            <person name="Grimplet J."/>
            <person name="Matus J.T."/>
            <person name="Ware D."/>
            <person name="Wu X."/>
            <person name="Wang H."/>
            <person name="Liu C."/>
            <person name="Fang Y."/>
            <person name="Rustenholz C."/>
            <person name="Cheng Z."/>
            <person name="Xiao H."/>
            <person name="Zhou Y."/>
        </authorList>
    </citation>
    <scope>NUCLEOTIDE SEQUENCE [LARGE SCALE GENOMIC DNA]</scope>
    <source>
        <strain evidence="3">cv. Pinot noir / PN40024</strain>
        <tissue evidence="2">Leaf</tissue>
    </source>
</reference>
<organism evidence="2 3">
    <name type="scientific">Vitis vinifera</name>
    <name type="common">Grape</name>
    <dbReference type="NCBI Taxonomy" id="29760"/>
    <lineage>
        <taxon>Eukaryota</taxon>
        <taxon>Viridiplantae</taxon>
        <taxon>Streptophyta</taxon>
        <taxon>Embryophyta</taxon>
        <taxon>Tracheophyta</taxon>
        <taxon>Spermatophyta</taxon>
        <taxon>Magnoliopsida</taxon>
        <taxon>eudicotyledons</taxon>
        <taxon>Gunneridae</taxon>
        <taxon>Pentapetalae</taxon>
        <taxon>rosids</taxon>
        <taxon>Vitales</taxon>
        <taxon>Vitaceae</taxon>
        <taxon>Viteae</taxon>
        <taxon>Vitis</taxon>
    </lineage>
</organism>
<proteinExistence type="predicted"/>
<gene>
    <name evidence="2" type="ORF">VitviT2T_008146</name>
</gene>
<dbReference type="Gene3D" id="3.40.309.10">
    <property type="entry name" value="Aldehyde Dehydrogenase, Chain A, domain 2"/>
    <property type="match status" value="1"/>
</dbReference>
<dbReference type="PANTHER" id="PTHR11699">
    <property type="entry name" value="ALDEHYDE DEHYDROGENASE-RELATED"/>
    <property type="match status" value="1"/>
</dbReference>
<dbReference type="Proteomes" id="UP001227230">
    <property type="component" value="Chromosome 6"/>
</dbReference>
<sequence length="185" mass="20522">MFSEENDAMGKDFPGKWNSQKPKLFMVKVRRGEEDMNPGATFGVRGGKFGSKGYYIPSTDFSNVRGNMLIATEKILIPVQFILKFKDLGEVIGKTNAAHYELIVGVFAQSLDTANILMRALKVGTVWVGCFDVSYAAIPFDGFNVTLKAMENHLIFRWMKCRLVKIPTASSFLHGSTVHMSVEGG</sequence>
<dbReference type="Pfam" id="PF00171">
    <property type="entry name" value="Aldedh"/>
    <property type="match status" value="1"/>
</dbReference>
<protein>
    <recommendedName>
        <fullName evidence="1">Aldehyde dehydrogenase domain-containing protein</fullName>
    </recommendedName>
</protein>
<dbReference type="SUPFAM" id="SSF53720">
    <property type="entry name" value="ALDH-like"/>
    <property type="match status" value="1"/>
</dbReference>
<dbReference type="InterPro" id="IPR016161">
    <property type="entry name" value="Ald_DH/histidinol_DH"/>
</dbReference>
<accession>A0ABY9C233</accession>
<evidence type="ECO:0000259" key="1">
    <source>
        <dbReference type="Pfam" id="PF00171"/>
    </source>
</evidence>
<keyword evidence="3" id="KW-1185">Reference proteome</keyword>
<evidence type="ECO:0000313" key="3">
    <source>
        <dbReference type="Proteomes" id="UP001227230"/>
    </source>
</evidence>
<evidence type="ECO:0000313" key="2">
    <source>
        <dbReference type="EMBL" id="WJZ88883.1"/>
    </source>
</evidence>
<dbReference type="EMBL" id="CP126653">
    <property type="protein sequence ID" value="WJZ88883.1"/>
    <property type="molecule type" value="Genomic_DNA"/>
</dbReference>